<name>A0AAV2FAA5_9ROSI</name>
<dbReference type="Proteomes" id="UP001497516">
    <property type="component" value="Chromosome 6"/>
</dbReference>
<organism evidence="2 3">
    <name type="scientific">Linum trigynum</name>
    <dbReference type="NCBI Taxonomy" id="586398"/>
    <lineage>
        <taxon>Eukaryota</taxon>
        <taxon>Viridiplantae</taxon>
        <taxon>Streptophyta</taxon>
        <taxon>Embryophyta</taxon>
        <taxon>Tracheophyta</taxon>
        <taxon>Spermatophyta</taxon>
        <taxon>Magnoliopsida</taxon>
        <taxon>eudicotyledons</taxon>
        <taxon>Gunneridae</taxon>
        <taxon>Pentapetalae</taxon>
        <taxon>rosids</taxon>
        <taxon>fabids</taxon>
        <taxon>Malpighiales</taxon>
        <taxon>Linaceae</taxon>
        <taxon>Linum</taxon>
    </lineage>
</organism>
<dbReference type="PANTHER" id="PTHR33067:SF31">
    <property type="entry name" value="RNA-DIRECTED DNA POLYMERASE"/>
    <property type="match status" value="1"/>
</dbReference>
<evidence type="ECO:0000256" key="1">
    <source>
        <dbReference type="SAM" id="MobiDB-lite"/>
    </source>
</evidence>
<dbReference type="AlphaFoldDB" id="A0AAV2FAA5"/>
<dbReference type="Gene3D" id="2.40.70.10">
    <property type="entry name" value="Acid Proteases"/>
    <property type="match status" value="1"/>
</dbReference>
<gene>
    <name evidence="2" type="ORF">LTRI10_LOCUS34920</name>
</gene>
<dbReference type="PANTHER" id="PTHR33067">
    <property type="entry name" value="RNA-DIRECTED DNA POLYMERASE-RELATED"/>
    <property type="match status" value="1"/>
</dbReference>
<evidence type="ECO:0000313" key="2">
    <source>
        <dbReference type="EMBL" id="CAL1394415.1"/>
    </source>
</evidence>
<feature type="region of interest" description="Disordered" evidence="1">
    <location>
        <begin position="105"/>
        <end position="132"/>
    </location>
</feature>
<protein>
    <submittedName>
        <fullName evidence="2">Uncharacterized protein</fullName>
    </submittedName>
</protein>
<reference evidence="2 3" key="1">
    <citation type="submission" date="2024-04" db="EMBL/GenBank/DDBJ databases">
        <authorList>
            <person name="Fracassetti M."/>
        </authorList>
    </citation>
    <scope>NUCLEOTIDE SEQUENCE [LARGE SCALE GENOMIC DNA]</scope>
</reference>
<dbReference type="EMBL" id="OZ034819">
    <property type="protein sequence ID" value="CAL1394415.1"/>
    <property type="molecule type" value="Genomic_DNA"/>
</dbReference>
<accession>A0AAV2FAA5</accession>
<evidence type="ECO:0000313" key="3">
    <source>
        <dbReference type="Proteomes" id="UP001497516"/>
    </source>
</evidence>
<sequence length="132" mass="14451">MMVRVGKFFYPTDFVILVISEDSNMPLILGRPFLATANALIDVNEGTLILRDGKERIKLEIDHRVRSDEVKGVVSNDVNESGGEPLKANPTVTCVGFDGVEQEVKKGPKMGGYKPRPESVVDPLTMSSCLKS</sequence>
<proteinExistence type="predicted"/>
<dbReference type="InterPro" id="IPR021109">
    <property type="entry name" value="Peptidase_aspartic_dom_sf"/>
</dbReference>
<keyword evidence="3" id="KW-1185">Reference proteome</keyword>